<feature type="domain" description="AAA" evidence="1">
    <location>
        <begin position="21"/>
        <end position="150"/>
    </location>
</feature>
<name>A0A2I1MB00_9FIRM</name>
<keyword evidence="4" id="KW-1185">Reference proteome</keyword>
<dbReference type="PANTHER" id="PTHR33295">
    <property type="entry name" value="ATPASE"/>
    <property type="match status" value="1"/>
</dbReference>
<dbReference type="Pfam" id="PF13173">
    <property type="entry name" value="AAA_14"/>
    <property type="match status" value="1"/>
</dbReference>
<dbReference type="Gene3D" id="3.40.50.300">
    <property type="entry name" value="P-loop containing nucleotide triphosphate hydrolases"/>
    <property type="match status" value="1"/>
</dbReference>
<dbReference type="SUPFAM" id="SSF52540">
    <property type="entry name" value="P-loop containing nucleoside triphosphate hydrolases"/>
    <property type="match status" value="1"/>
</dbReference>
<accession>A0A2I1MB00</accession>
<dbReference type="Proteomes" id="UP000234335">
    <property type="component" value="Unassembled WGS sequence"/>
</dbReference>
<proteinExistence type="predicted"/>
<protein>
    <submittedName>
        <fullName evidence="3">ATPase</fullName>
    </submittedName>
</protein>
<dbReference type="Pfam" id="PF13635">
    <property type="entry name" value="DUF4143"/>
    <property type="match status" value="1"/>
</dbReference>
<evidence type="ECO:0000313" key="4">
    <source>
        <dbReference type="Proteomes" id="UP000234335"/>
    </source>
</evidence>
<comment type="caution">
    <text evidence="3">The sequence shown here is derived from an EMBL/GenBank/DDBJ whole genome shotgun (WGS) entry which is preliminary data.</text>
</comment>
<dbReference type="InterPro" id="IPR027417">
    <property type="entry name" value="P-loop_NTPase"/>
</dbReference>
<dbReference type="PANTHER" id="PTHR33295:SF20">
    <property type="entry name" value="ATPASE"/>
    <property type="match status" value="1"/>
</dbReference>
<dbReference type="InterPro" id="IPR041682">
    <property type="entry name" value="AAA_14"/>
</dbReference>
<gene>
    <name evidence="3" type="ORF">CYJ34_00940</name>
</gene>
<feature type="domain" description="DUF4143" evidence="2">
    <location>
        <begin position="197"/>
        <end position="343"/>
    </location>
</feature>
<dbReference type="EMBL" id="PKGS01000001">
    <property type="protein sequence ID" value="PKZ17304.1"/>
    <property type="molecule type" value="Genomic_DNA"/>
</dbReference>
<dbReference type="InterPro" id="IPR025420">
    <property type="entry name" value="DUF4143"/>
</dbReference>
<organism evidence="3 4">
    <name type="scientific">Anaerococcus octavius</name>
    <dbReference type="NCBI Taxonomy" id="54007"/>
    <lineage>
        <taxon>Bacteria</taxon>
        <taxon>Bacillati</taxon>
        <taxon>Bacillota</taxon>
        <taxon>Tissierellia</taxon>
        <taxon>Tissierellales</taxon>
        <taxon>Peptoniphilaceae</taxon>
        <taxon>Anaerococcus</taxon>
    </lineage>
</organism>
<evidence type="ECO:0000313" key="3">
    <source>
        <dbReference type="EMBL" id="PKZ17304.1"/>
    </source>
</evidence>
<sequence>MKLIKRERYLDRLIGLKNTPDIKIITGIRRTGKSQLLKSYIAYIEQEEPEANIVYLDLQDLKNEDYLDYKELNKYVENQYDNVKNNYLFIDEVQLCKNFEKTINSLHSKQLFDIYLTGSNAFLLSSDLATLFTGRTIEIEVFPFSFSEFCEYFENNDIIQSFEHYIEMGGMSGSYVYENTIDRRTYLKNVYETILLRDLVERHGIRDVVQLEKIGNFMLSNISNLTSLRKISDTLTSDKQKINHKTVGEYISHMIDAFMYYRVDRYDVQGKAYLSTIEKYYLSDHGFRAAILGRKNMDYGRVYENIIAIELLRRGYEVYVGKLYEKEIDFVAMKANEKIYIQVSDDISREETLNRELSPLLSIKDAYPKVLIANTKNPMILIEGVPVYDIARWLLGDED</sequence>
<dbReference type="RefSeq" id="WP_101539472.1">
    <property type="nucleotide sequence ID" value="NZ_PKGS01000001.1"/>
</dbReference>
<reference evidence="3 4" key="1">
    <citation type="submission" date="2017-12" db="EMBL/GenBank/DDBJ databases">
        <title>Phylogenetic diversity of female urinary microbiome.</title>
        <authorList>
            <person name="Thomas-White K."/>
            <person name="Wolfe A.J."/>
        </authorList>
    </citation>
    <scope>NUCLEOTIDE SEQUENCE [LARGE SCALE GENOMIC DNA]</scope>
    <source>
        <strain evidence="3 4">UMB0119</strain>
    </source>
</reference>
<dbReference type="AlphaFoldDB" id="A0A2I1MB00"/>
<evidence type="ECO:0000259" key="1">
    <source>
        <dbReference type="Pfam" id="PF13173"/>
    </source>
</evidence>
<evidence type="ECO:0000259" key="2">
    <source>
        <dbReference type="Pfam" id="PF13635"/>
    </source>
</evidence>